<dbReference type="Proteomes" id="UP000027586">
    <property type="component" value="Unassembled WGS sequence"/>
</dbReference>
<evidence type="ECO:0000256" key="1">
    <source>
        <dbReference type="SAM" id="SignalP"/>
    </source>
</evidence>
<reference evidence="2" key="1">
    <citation type="submission" date="2013-08" db="EMBL/GenBank/DDBJ databases">
        <title>Gene expansion shapes genome architecture in the human pathogen Lichtheimia corymbifera: an evolutionary genomics analysis in the ancient terrestrial Mucorales (Mucoromycotina).</title>
        <authorList>
            <person name="Schwartze V.U."/>
            <person name="Winter S."/>
            <person name="Shelest E."/>
            <person name="Marcet-Houben M."/>
            <person name="Horn F."/>
            <person name="Wehner S."/>
            <person name="Hoffmann K."/>
            <person name="Riege K."/>
            <person name="Sammeth M."/>
            <person name="Nowrousian M."/>
            <person name="Valiante V."/>
            <person name="Linde J."/>
            <person name="Jacobsen I.D."/>
            <person name="Marz M."/>
            <person name="Brakhage A.A."/>
            <person name="Gabaldon T."/>
            <person name="Bocker S."/>
            <person name="Voigt K."/>
        </authorList>
    </citation>
    <scope>NUCLEOTIDE SEQUENCE [LARGE SCALE GENOMIC DNA]</scope>
    <source>
        <strain evidence="2">FSU 9682</strain>
    </source>
</reference>
<dbReference type="AlphaFoldDB" id="A0A068RRS0"/>
<dbReference type="EMBL" id="CBTN010000015">
    <property type="protein sequence ID" value="CDH52873.1"/>
    <property type="molecule type" value="Genomic_DNA"/>
</dbReference>
<dbReference type="OrthoDB" id="2319449at2759"/>
<name>A0A068RRS0_9FUNG</name>
<gene>
    <name evidence="2" type="ORF">LCOR_04306.1</name>
</gene>
<accession>A0A068RRS0</accession>
<keyword evidence="3" id="KW-1185">Reference proteome</keyword>
<protein>
    <submittedName>
        <fullName evidence="2">Uncharacterized protein</fullName>
    </submittedName>
</protein>
<feature type="chain" id="PRO_5001652659" evidence="1">
    <location>
        <begin position="21"/>
        <end position="273"/>
    </location>
</feature>
<comment type="caution">
    <text evidence="2">The sequence shown here is derived from an EMBL/GenBank/DDBJ whole genome shotgun (WGS) entry which is preliminary data.</text>
</comment>
<evidence type="ECO:0000313" key="2">
    <source>
        <dbReference type="EMBL" id="CDH52873.1"/>
    </source>
</evidence>
<dbReference type="VEuPathDB" id="FungiDB:LCOR_04306.1"/>
<feature type="signal peptide" evidence="1">
    <location>
        <begin position="1"/>
        <end position="20"/>
    </location>
</feature>
<sequence length="273" mass="30203">MKLSVLAFLLVALFAMLAQADLQDEIDQAMKKFCGGIKVTKPSKNQVFSNPKKVKVTVTRQPDAQAKVINGIDIYSIDSKGKATYLGTPWKGSYSLNKVATLTVDLTKAPKVKFPSQFEFRVWVHNKAGPDCTLMSKVFKVKSSSHSNAAEDEAIANMDSNIDNGCFGIDISKPALGEHVSASKKFAVQVDRDGASQVETITGLELFKVDLDSREPVKVKDSWSDKASLRHSFNFKEKVVNPENNSAYFYKVTGTTEDNDECHFFSHPFYVDA</sequence>
<organism evidence="2 3">
    <name type="scientific">Lichtheimia corymbifera JMRC:FSU:9682</name>
    <dbReference type="NCBI Taxonomy" id="1263082"/>
    <lineage>
        <taxon>Eukaryota</taxon>
        <taxon>Fungi</taxon>
        <taxon>Fungi incertae sedis</taxon>
        <taxon>Mucoromycota</taxon>
        <taxon>Mucoromycotina</taxon>
        <taxon>Mucoromycetes</taxon>
        <taxon>Mucorales</taxon>
        <taxon>Lichtheimiaceae</taxon>
        <taxon>Lichtheimia</taxon>
    </lineage>
</organism>
<evidence type="ECO:0000313" key="3">
    <source>
        <dbReference type="Proteomes" id="UP000027586"/>
    </source>
</evidence>
<proteinExistence type="predicted"/>
<keyword evidence="1" id="KW-0732">Signal</keyword>